<sequence>MPVKKYTAKEIAASHERKRVYWAFKAEFGPKPERQLMSDMNHGRIDALEDAYYHNGDPQTRGRRPKDENGYPIMPPDSDTEPWGPMEGFAWPPKYRPATPPPWIGEG</sequence>
<dbReference type="Proteomes" id="UP000641514">
    <property type="component" value="Unassembled WGS sequence"/>
</dbReference>
<comment type="caution">
    <text evidence="2">The sequence shown here is derived from an EMBL/GenBank/DDBJ whole genome shotgun (WGS) entry which is preliminary data.</text>
</comment>
<proteinExistence type="predicted"/>
<accession>A0A916UJD4</accession>
<dbReference type="AlphaFoldDB" id="A0A916UJD4"/>
<dbReference type="EMBL" id="BMJH01000003">
    <property type="protein sequence ID" value="GGC74267.1"/>
    <property type="molecule type" value="Genomic_DNA"/>
</dbReference>
<evidence type="ECO:0000313" key="2">
    <source>
        <dbReference type="EMBL" id="GGC74267.1"/>
    </source>
</evidence>
<organism evidence="2 3">
    <name type="scientific">Hoyosella rhizosphaerae</name>
    <dbReference type="NCBI Taxonomy" id="1755582"/>
    <lineage>
        <taxon>Bacteria</taxon>
        <taxon>Bacillati</taxon>
        <taxon>Actinomycetota</taxon>
        <taxon>Actinomycetes</taxon>
        <taxon>Mycobacteriales</taxon>
        <taxon>Hoyosellaceae</taxon>
        <taxon>Hoyosella</taxon>
    </lineage>
</organism>
<name>A0A916UJD4_9ACTN</name>
<evidence type="ECO:0000256" key="1">
    <source>
        <dbReference type="SAM" id="MobiDB-lite"/>
    </source>
</evidence>
<gene>
    <name evidence="2" type="ORF">GCM10011410_29390</name>
</gene>
<dbReference type="RefSeq" id="WP_188676573.1">
    <property type="nucleotide sequence ID" value="NZ_BMJH01000003.1"/>
</dbReference>
<protein>
    <submittedName>
        <fullName evidence="2">Uncharacterized protein</fullName>
    </submittedName>
</protein>
<feature type="region of interest" description="Disordered" evidence="1">
    <location>
        <begin position="52"/>
        <end position="107"/>
    </location>
</feature>
<feature type="compositionally biased region" description="Pro residues" evidence="1">
    <location>
        <begin position="94"/>
        <end position="107"/>
    </location>
</feature>
<reference evidence="2" key="2">
    <citation type="submission" date="2020-09" db="EMBL/GenBank/DDBJ databases">
        <authorList>
            <person name="Sun Q."/>
            <person name="Zhou Y."/>
        </authorList>
    </citation>
    <scope>NUCLEOTIDE SEQUENCE</scope>
    <source>
        <strain evidence="2">CGMCC 1.15478</strain>
    </source>
</reference>
<reference evidence="2" key="1">
    <citation type="journal article" date="2014" name="Int. J. Syst. Evol. Microbiol.">
        <title>Complete genome sequence of Corynebacterium casei LMG S-19264T (=DSM 44701T), isolated from a smear-ripened cheese.</title>
        <authorList>
            <consortium name="US DOE Joint Genome Institute (JGI-PGF)"/>
            <person name="Walter F."/>
            <person name="Albersmeier A."/>
            <person name="Kalinowski J."/>
            <person name="Ruckert C."/>
        </authorList>
    </citation>
    <scope>NUCLEOTIDE SEQUENCE</scope>
    <source>
        <strain evidence="2">CGMCC 1.15478</strain>
    </source>
</reference>
<keyword evidence="3" id="KW-1185">Reference proteome</keyword>
<evidence type="ECO:0000313" key="3">
    <source>
        <dbReference type="Proteomes" id="UP000641514"/>
    </source>
</evidence>